<dbReference type="PANTHER" id="PTHR47642:SF6">
    <property type="entry name" value="ATP-DEPENDENT DNA HELICASE"/>
    <property type="match status" value="1"/>
</dbReference>
<dbReference type="EC" id="5.6.2.3" evidence="1"/>
<dbReference type="CDD" id="cd18809">
    <property type="entry name" value="SF1_C_RecD"/>
    <property type="match status" value="1"/>
</dbReference>
<dbReference type="GO" id="GO:0006281">
    <property type="term" value="P:DNA repair"/>
    <property type="evidence" value="ECO:0007669"/>
    <property type="project" value="UniProtKB-KW"/>
</dbReference>
<keyword evidence="1" id="KW-0234">DNA repair</keyword>
<comment type="similarity">
    <text evidence="1">Belongs to the helicase family.</text>
</comment>
<name>A0A9C6X4X3_FRAOC</name>
<dbReference type="AlphaFoldDB" id="A0A9C6X4X3"/>
<keyword evidence="1" id="KW-0547">Nucleotide-binding</keyword>
<keyword evidence="1" id="KW-0347">Helicase</keyword>
<dbReference type="GO" id="GO:0016787">
    <property type="term" value="F:hydrolase activity"/>
    <property type="evidence" value="ECO:0007669"/>
    <property type="project" value="UniProtKB-KW"/>
</dbReference>
<evidence type="ECO:0000256" key="1">
    <source>
        <dbReference type="RuleBase" id="RU363044"/>
    </source>
</evidence>
<keyword evidence="1" id="KW-0067">ATP-binding</keyword>
<feature type="domain" description="DNA helicase Pif1-like DEAD-box helicase" evidence="2">
    <location>
        <begin position="8"/>
        <end position="166"/>
    </location>
</feature>
<dbReference type="GeneID" id="127750779"/>
<evidence type="ECO:0000259" key="2">
    <source>
        <dbReference type="Pfam" id="PF05970"/>
    </source>
</evidence>
<protein>
    <recommendedName>
        <fullName evidence="1">ATP-dependent DNA helicase</fullName>
        <ecNumber evidence="1">5.6.2.3</ecNumber>
    </recommendedName>
</protein>
<comment type="catalytic activity">
    <reaction evidence="1">
        <text>ATP + H2O = ADP + phosphate + H(+)</text>
        <dbReference type="Rhea" id="RHEA:13065"/>
        <dbReference type="ChEBI" id="CHEBI:15377"/>
        <dbReference type="ChEBI" id="CHEBI:15378"/>
        <dbReference type="ChEBI" id="CHEBI:30616"/>
        <dbReference type="ChEBI" id="CHEBI:43474"/>
        <dbReference type="ChEBI" id="CHEBI:456216"/>
        <dbReference type="EC" id="5.6.2.3"/>
    </reaction>
</comment>
<evidence type="ECO:0000313" key="4">
    <source>
        <dbReference type="RefSeq" id="XP_052129226.1"/>
    </source>
</evidence>
<dbReference type="InterPro" id="IPR010285">
    <property type="entry name" value="DNA_helicase_pif1-like_DEAD"/>
</dbReference>
<reference evidence="4" key="1">
    <citation type="submission" date="2025-08" db="UniProtKB">
        <authorList>
            <consortium name="RefSeq"/>
        </authorList>
    </citation>
    <scope>IDENTIFICATION</scope>
    <source>
        <tissue evidence="4">Whole organism</tissue>
    </source>
</reference>
<dbReference type="GO" id="GO:0005524">
    <property type="term" value="F:ATP binding"/>
    <property type="evidence" value="ECO:0007669"/>
    <property type="project" value="UniProtKB-KW"/>
</dbReference>
<dbReference type="GO" id="GO:0043139">
    <property type="term" value="F:5'-3' DNA helicase activity"/>
    <property type="evidence" value="ECO:0007669"/>
    <property type="project" value="UniProtKB-EC"/>
</dbReference>
<dbReference type="Pfam" id="PF05970">
    <property type="entry name" value="PIF1"/>
    <property type="match status" value="1"/>
</dbReference>
<dbReference type="PANTHER" id="PTHR47642">
    <property type="entry name" value="ATP-DEPENDENT DNA HELICASE"/>
    <property type="match status" value="1"/>
</dbReference>
<dbReference type="GO" id="GO:0006310">
    <property type="term" value="P:DNA recombination"/>
    <property type="evidence" value="ECO:0007669"/>
    <property type="project" value="UniProtKB-KW"/>
</dbReference>
<keyword evidence="1" id="KW-0233">DNA recombination</keyword>
<dbReference type="InterPro" id="IPR027417">
    <property type="entry name" value="P-loop_NTPase"/>
</dbReference>
<dbReference type="Proteomes" id="UP000504606">
    <property type="component" value="Unplaced"/>
</dbReference>
<gene>
    <name evidence="4" type="primary">LOC127750779</name>
</gene>
<dbReference type="Gene3D" id="3.40.50.300">
    <property type="entry name" value="P-loop containing nucleotide triphosphate hydrolases"/>
    <property type="match status" value="2"/>
</dbReference>
<dbReference type="SUPFAM" id="SSF52540">
    <property type="entry name" value="P-loop containing nucleoside triphosphate hydrolases"/>
    <property type="match status" value="2"/>
</dbReference>
<keyword evidence="3" id="KW-1185">Reference proteome</keyword>
<dbReference type="RefSeq" id="XP_052129226.1">
    <property type="nucleotide sequence ID" value="XM_052273266.1"/>
</dbReference>
<keyword evidence="1" id="KW-0227">DNA damage</keyword>
<dbReference type="InterPro" id="IPR051055">
    <property type="entry name" value="PIF1_helicase"/>
</dbReference>
<evidence type="ECO:0000313" key="3">
    <source>
        <dbReference type="Proteomes" id="UP000504606"/>
    </source>
</evidence>
<dbReference type="GO" id="GO:0000723">
    <property type="term" value="P:telomere maintenance"/>
    <property type="evidence" value="ECO:0007669"/>
    <property type="project" value="InterPro"/>
</dbReference>
<sequence>MFRKEFGKKSVLLGTPTGVSAVLINGKTLHSIFKIPRKTNKFTSLKGEQARDMCNTMKDVKILILDEYSMIGCNTLSMINRRCKEALGNDKDFGGLMVILLGDIKQLPSVKDNPFFSKTQKSLLGKEGKALINNFEKVFVLKTSHRQANDQSFLNLLDKMSDMQMSSEDYRLLTSRFTYNVSVKEKDSFEDALRLFATKDEVKQYNIEKLAQLKDDSTGTPNPVLKIPAKHNCSQASKESTDSAEGLEKDIFLAKGCKIMLKSNVWLTHKLCNGTTGTVHDILFHPQKGTPSVILCNFPSYDGPSIIPGTKLVPIKAVLKSWTNSNGINCTRFQFPITLCYACSIHKSQGMTLEKAVINIGKSDFSLGLSYVAFSRVRCLTNLIIEPFLQKRLIPSPRTLATLEMRQDFLTL</sequence>
<dbReference type="KEGG" id="foc:127750779"/>
<dbReference type="OrthoDB" id="5804956at2759"/>
<accession>A0A9C6X4X3</accession>
<proteinExistence type="inferred from homology"/>
<keyword evidence="1" id="KW-0378">Hydrolase</keyword>
<organism evidence="3 4">
    <name type="scientific">Frankliniella occidentalis</name>
    <name type="common">Western flower thrips</name>
    <name type="synonym">Euthrips occidentalis</name>
    <dbReference type="NCBI Taxonomy" id="133901"/>
    <lineage>
        <taxon>Eukaryota</taxon>
        <taxon>Metazoa</taxon>
        <taxon>Ecdysozoa</taxon>
        <taxon>Arthropoda</taxon>
        <taxon>Hexapoda</taxon>
        <taxon>Insecta</taxon>
        <taxon>Pterygota</taxon>
        <taxon>Neoptera</taxon>
        <taxon>Paraneoptera</taxon>
        <taxon>Thysanoptera</taxon>
        <taxon>Terebrantia</taxon>
        <taxon>Thripoidea</taxon>
        <taxon>Thripidae</taxon>
        <taxon>Frankliniella</taxon>
    </lineage>
</organism>
<comment type="cofactor">
    <cofactor evidence="1">
        <name>Mg(2+)</name>
        <dbReference type="ChEBI" id="CHEBI:18420"/>
    </cofactor>
</comment>